<accession>A0A336M049</accession>
<dbReference type="PRINTS" id="PR00723">
    <property type="entry name" value="SUBTILISIN"/>
</dbReference>
<evidence type="ECO:0000259" key="15">
    <source>
        <dbReference type="Pfam" id="PF21316"/>
    </source>
</evidence>
<feature type="domain" description="Tripeptidyl-peptidase II galactose-binding" evidence="15">
    <location>
        <begin position="668"/>
        <end position="758"/>
    </location>
</feature>
<dbReference type="FunFam" id="3.40.50.200:FF:000039">
    <property type="entry name" value="Predicted protein"/>
    <property type="match status" value="1"/>
</dbReference>
<feature type="domain" description="Tripeptidyl peptidase II C-terminal" evidence="13">
    <location>
        <begin position="1023"/>
        <end position="1091"/>
    </location>
</feature>
<evidence type="ECO:0000256" key="5">
    <source>
        <dbReference type="ARBA" id="ARBA00022438"/>
    </source>
</evidence>
<dbReference type="InterPro" id="IPR022229">
    <property type="entry name" value="TPPII_Ig-like-2"/>
</dbReference>
<proteinExistence type="inferred from homology"/>
<feature type="domain" description="Peptidase S8/S53" evidence="11">
    <location>
        <begin position="34"/>
        <end position="509"/>
    </location>
</feature>
<dbReference type="InterPro" id="IPR050131">
    <property type="entry name" value="Peptidase_S8_subtilisin-like"/>
</dbReference>
<dbReference type="EC" id="3.4.14.10" evidence="3"/>
<name>A0A336M049_CULSO</name>
<dbReference type="VEuPathDB" id="VectorBase:CSON007251"/>
<dbReference type="Pfam" id="PF00082">
    <property type="entry name" value="Peptidase_S8"/>
    <property type="match status" value="1"/>
</dbReference>
<dbReference type="InterPro" id="IPR046939">
    <property type="entry name" value="TPPII_C_sf"/>
</dbReference>
<dbReference type="Gene3D" id="3.40.50.200">
    <property type="entry name" value="Peptidase S8/S53 domain"/>
    <property type="match status" value="2"/>
</dbReference>
<evidence type="ECO:0000256" key="6">
    <source>
        <dbReference type="ARBA" id="ARBA00022670"/>
    </source>
</evidence>
<dbReference type="PROSITE" id="PS51892">
    <property type="entry name" value="SUBTILASE"/>
    <property type="match status" value="1"/>
</dbReference>
<evidence type="ECO:0000256" key="1">
    <source>
        <dbReference type="ARBA" id="ARBA00001910"/>
    </source>
</evidence>
<dbReference type="InterPro" id="IPR023828">
    <property type="entry name" value="Peptidase_S8_Ser-AS"/>
</dbReference>
<organism evidence="16">
    <name type="scientific">Culicoides sonorensis</name>
    <name type="common">Biting midge</name>
    <dbReference type="NCBI Taxonomy" id="179676"/>
    <lineage>
        <taxon>Eukaryota</taxon>
        <taxon>Metazoa</taxon>
        <taxon>Ecdysozoa</taxon>
        <taxon>Arthropoda</taxon>
        <taxon>Hexapoda</taxon>
        <taxon>Insecta</taxon>
        <taxon>Pterygota</taxon>
        <taxon>Neoptera</taxon>
        <taxon>Endopterygota</taxon>
        <taxon>Diptera</taxon>
        <taxon>Nematocera</taxon>
        <taxon>Chironomoidea</taxon>
        <taxon>Ceratopogonidae</taxon>
        <taxon>Ceratopogoninae</taxon>
        <taxon>Culicoides</taxon>
        <taxon>Monoculicoides</taxon>
    </lineage>
</organism>
<feature type="active site" description="Charge relay system" evidence="10">
    <location>
        <position position="43"/>
    </location>
</feature>
<dbReference type="Gene3D" id="2.60.40.3170">
    <property type="match status" value="1"/>
</dbReference>
<protein>
    <recommendedName>
        <fullName evidence="4">Tripeptidyl-peptidase 2</fullName>
        <ecNumber evidence="3">3.4.14.10</ecNumber>
    </recommendedName>
    <alternativeName>
        <fullName evidence="9">Tripeptidyl aminopeptidase</fullName>
    </alternativeName>
</protein>
<dbReference type="GO" id="GO:0006508">
    <property type="term" value="P:proteolysis"/>
    <property type="evidence" value="ECO:0007669"/>
    <property type="project" value="UniProtKB-KW"/>
</dbReference>
<dbReference type="InterPro" id="IPR015500">
    <property type="entry name" value="Peptidase_S8_subtilisin-rel"/>
</dbReference>
<dbReference type="PANTHER" id="PTHR43806">
    <property type="entry name" value="PEPTIDASE S8"/>
    <property type="match status" value="1"/>
</dbReference>
<reference evidence="16" key="1">
    <citation type="submission" date="2018-07" db="EMBL/GenBank/DDBJ databases">
        <authorList>
            <person name="Quirk P.G."/>
            <person name="Krulwich T.A."/>
        </authorList>
    </citation>
    <scope>NUCLEOTIDE SEQUENCE</scope>
</reference>
<evidence type="ECO:0000313" key="16">
    <source>
        <dbReference type="EMBL" id="SSX22661.1"/>
    </source>
</evidence>
<evidence type="ECO:0000259" key="11">
    <source>
        <dbReference type="Pfam" id="PF00082"/>
    </source>
</evidence>
<evidence type="ECO:0000256" key="4">
    <source>
        <dbReference type="ARBA" id="ARBA00020244"/>
    </source>
</evidence>
<dbReference type="Gene3D" id="1.25.40.710">
    <property type="match status" value="1"/>
</dbReference>
<dbReference type="SUPFAM" id="SSF52743">
    <property type="entry name" value="Subtilisin-like"/>
    <property type="match status" value="1"/>
</dbReference>
<feature type="domain" description="Tripeptidyl-peptidase II first Ig-like" evidence="14">
    <location>
        <begin position="532"/>
        <end position="647"/>
    </location>
</feature>
<dbReference type="GO" id="GO:0008240">
    <property type="term" value="F:tripeptidyl-peptidase activity"/>
    <property type="evidence" value="ECO:0007669"/>
    <property type="project" value="UniProtKB-EC"/>
</dbReference>
<dbReference type="Pfam" id="PF12580">
    <property type="entry name" value="TPPII"/>
    <property type="match status" value="1"/>
</dbReference>
<evidence type="ECO:0000259" key="13">
    <source>
        <dbReference type="Pfam" id="PF12583"/>
    </source>
</evidence>
<keyword evidence="6 10" id="KW-0645">Protease</keyword>
<dbReference type="GO" id="GO:0004252">
    <property type="term" value="F:serine-type endopeptidase activity"/>
    <property type="evidence" value="ECO:0007669"/>
    <property type="project" value="UniProtKB-UniRule"/>
</dbReference>
<dbReference type="PROSITE" id="PS00138">
    <property type="entry name" value="SUBTILASE_SER"/>
    <property type="match status" value="1"/>
</dbReference>
<feature type="domain" description="Tripeptidyl peptidase II second Ig-like" evidence="12">
    <location>
        <begin position="792"/>
        <end position="976"/>
    </location>
</feature>
<dbReference type="Pfam" id="PF12583">
    <property type="entry name" value="TPPII_C"/>
    <property type="match status" value="1"/>
</dbReference>
<dbReference type="Gene3D" id="6.10.250.3080">
    <property type="match status" value="1"/>
</dbReference>
<evidence type="ECO:0000256" key="7">
    <source>
        <dbReference type="ARBA" id="ARBA00022801"/>
    </source>
</evidence>
<dbReference type="FunFam" id="3.40.50.200:FF:000003">
    <property type="entry name" value="Tripeptidyl peptidase 2"/>
    <property type="match status" value="1"/>
</dbReference>
<comment type="catalytic activity">
    <reaction evidence="1">
        <text>Release of an N-terminal tripeptide from a polypeptide.</text>
        <dbReference type="EC" id="3.4.14.10"/>
    </reaction>
</comment>
<evidence type="ECO:0000256" key="8">
    <source>
        <dbReference type="ARBA" id="ARBA00022825"/>
    </source>
</evidence>
<gene>
    <name evidence="16" type="primary">CSON007251</name>
</gene>
<dbReference type="PROSITE" id="PS00137">
    <property type="entry name" value="SUBTILASE_HIS"/>
    <property type="match status" value="1"/>
</dbReference>
<keyword evidence="7 10" id="KW-0378">Hydrolase</keyword>
<evidence type="ECO:0000256" key="9">
    <source>
        <dbReference type="ARBA" id="ARBA00032232"/>
    </source>
</evidence>
<dbReference type="InterPro" id="IPR022398">
    <property type="entry name" value="Peptidase_S8_His-AS"/>
</dbReference>
<dbReference type="PANTHER" id="PTHR43806:SF14">
    <property type="entry name" value="TRIPEPTIDYL-PEPTIDASE 2"/>
    <property type="match status" value="1"/>
</dbReference>
<dbReference type="InterPro" id="IPR036852">
    <property type="entry name" value="Peptidase_S8/S53_dom_sf"/>
</dbReference>
<dbReference type="InterPro" id="IPR048383">
    <property type="entry name" value="TPPII_Ig-like-1"/>
</dbReference>
<keyword evidence="8 10" id="KW-0720">Serine protease</keyword>
<evidence type="ECO:0000256" key="2">
    <source>
        <dbReference type="ARBA" id="ARBA00011073"/>
    </source>
</evidence>
<sequence>MDNFIDRKFPINALVPKNETGALNFIRKYPEYDGKGVTIAIFDSGVDARASGLRNVPGGDTKVIERFDCSGCGDVDMTKKVQISTSGTIQGLSGRSLKVSDIMKNLNPSGEYRVGLKSLSDLYPSRIREKIIADMKLKNWDNVHKRAVTEVSKQLEEFENKNPVAANFQLKEKLQKEDLDATVEFLGQQEKKVNDLKITYDCVLFNSDEGWIAVIDTTECGDLQNGLLIHEYTSYHEMANVDDYLSVSINVHDNGNVLEIVGMCSSHGTHVASIASGYHPDDPNLNGVAPAAKIISLTIGEGRLGSMETGTSIVRAIIKIMELCERGQKVDVINMSYGEHAHWSNSGRIGELMNELVNRYGVIWVCSAGNHGPALCTIGTPPDISQPSLIGVGAYVSPEMMEAEYSLRQKLPGNVYTWTSRDPCIDGGFGVTVCAPGAAIASVPEFTMAKAQLMNGTSMAAPHVAGAVALLVSGLKQKRINYTPYSIKQALWNTATKIDYIDQFAQGNGLLNVEKAFENLCEYKDQQENNARFSISVGTSCAKGIHMRNGVLTKPEEFTVTIEPVMFNEKFSDPKSKLAFNIRCTLVSTVPWVHCGSFLDLCYTARSLAVKVDPTGLPAGVHTARVKAYDSSCVEKGTIFEIPITVVQPRALDVASQYEYSPKEAIICKPNTIIREFFMVPRHATWAVLELISDSPNDYVGGRFWIHTQQILPNKYCKAMETQKMLTVNCENYAQHIFKCSEENILEVCIAKYWSSYGEVPLKYKIKFHGVNAKNGHVMHSASGIHRINLTSLLTEEVLPSITLKTAVMVLKPTECKITSLTGRDMIPPERQIYQNILNYSLHLAKSQEVAFYVPLLYNVLYESEFESQLWMVFDTNKQMIACGDAYSQSNYVKLEKGDYTIRLQVRHEKKDYLEKVSEATMLVNYKLANTLSLDVYKSFNQAVIAGKKITSAQMLSGTHRPLYIAPLNNDRLNKASLPPQCSMLEGTIVYAKDELARKIDTHTFTYILTEGPPVKKNGNNSTNNKEQKSKLDEYKENLRDFQMQQISKLDTENAENLYQELLKSFPNHLPIHSSMIQHLDTVNDIKTQLPSTWKQSAAKLNETDLDTLHEKLTKIDKLATLIIDGTDQDSLLNFYGRKSDLRADAAKIKTSMDKQKQTLIDAFVRKIVAATKLEVITQLNEVGGDEELLTLEFDEGFVTDMQTLYTDLNKFVNDPNDQKVLLFSLWHAFILNHTGRQLKYLSKMYEEKTQREILEEQKLLVKSLDLDWSHIVQNLERFIVTANPQGFRENNKNKMTPSPVILNNPPAGGGCLFLNSFLAVVAYKISRFGPPNAQDVTCSAGILISKSIFPVL</sequence>
<evidence type="ECO:0000259" key="12">
    <source>
        <dbReference type="Pfam" id="PF12580"/>
    </source>
</evidence>
<dbReference type="GO" id="GO:0005829">
    <property type="term" value="C:cytosol"/>
    <property type="evidence" value="ECO:0007669"/>
    <property type="project" value="TreeGrafter"/>
</dbReference>
<feature type="active site" description="Charge relay system" evidence="10">
    <location>
        <position position="458"/>
    </location>
</feature>
<dbReference type="InterPro" id="IPR048384">
    <property type="entry name" value="TPPII_GBD"/>
</dbReference>
<comment type="similarity">
    <text evidence="2 10">Belongs to the peptidase S8 family.</text>
</comment>
<dbReference type="GO" id="GO:0004177">
    <property type="term" value="F:aminopeptidase activity"/>
    <property type="evidence" value="ECO:0007669"/>
    <property type="project" value="UniProtKB-KW"/>
</dbReference>
<keyword evidence="5" id="KW-0031">Aminopeptidase</keyword>
<evidence type="ECO:0000259" key="14">
    <source>
        <dbReference type="Pfam" id="PF21223"/>
    </source>
</evidence>
<dbReference type="EMBL" id="UFQT01000275">
    <property type="protein sequence ID" value="SSX22661.1"/>
    <property type="molecule type" value="Genomic_DNA"/>
</dbReference>
<dbReference type="FunFam" id="2.60.40.3170:FF:000003">
    <property type="entry name" value="tripeptidyl-peptidase 2"/>
    <property type="match status" value="1"/>
</dbReference>
<evidence type="ECO:0000256" key="10">
    <source>
        <dbReference type="PROSITE-ProRule" id="PRU01240"/>
    </source>
</evidence>
<dbReference type="InterPro" id="IPR022232">
    <property type="entry name" value="TPPII_C_art"/>
</dbReference>
<feature type="active site" description="Charge relay system" evidence="10">
    <location>
        <position position="267"/>
    </location>
</feature>
<dbReference type="InterPro" id="IPR000209">
    <property type="entry name" value="Peptidase_S8/S53_dom"/>
</dbReference>
<dbReference type="Pfam" id="PF21223">
    <property type="entry name" value="TPPII_Ig-like-1"/>
    <property type="match status" value="1"/>
</dbReference>
<dbReference type="Pfam" id="PF21316">
    <property type="entry name" value="TPPII_GBD"/>
    <property type="match status" value="1"/>
</dbReference>
<dbReference type="InterPro" id="IPR046940">
    <property type="entry name" value="TPPII_Ig-like_sf"/>
</dbReference>
<evidence type="ECO:0000256" key="3">
    <source>
        <dbReference type="ARBA" id="ARBA00012462"/>
    </source>
</evidence>